<feature type="compositionally biased region" description="Low complexity" evidence="2">
    <location>
        <begin position="116"/>
        <end position="131"/>
    </location>
</feature>
<dbReference type="PANTHER" id="PTHR47232:SF1">
    <property type="entry name" value="TRANSDUCIN FAMILY PROTEIN _ WD-40 REPEAT FAMILY PROTEIN"/>
    <property type="match status" value="1"/>
</dbReference>
<proteinExistence type="predicted"/>
<dbReference type="AlphaFoldDB" id="A0A058ZXF5"/>
<dbReference type="PANTHER" id="PTHR47232">
    <property type="entry name" value="TRANSDUCIN FAMILY PROTEIN / WD-40 REPEAT FAMILY PROTEIN"/>
    <property type="match status" value="1"/>
</dbReference>
<feature type="compositionally biased region" description="Basic and acidic residues" evidence="2">
    <location>
        <begin position="154"/>
        <end position="177"/>
    </location>
</feature>
<dbReference type="Gramene" id="KCW46144">
    <property type="protein sequence ID" value="KCW46144"/>
    <property type="gene ID" value="EUGRSUZ_K000651"/>
</dbReference>
<feature type="compositionally biased region" description="Pro residues" evidence="2">
    <location>
        <begin position="133"/>
        <end position="142"/>
    </location>
</feature>
<evidence type="ECO:0000256" key="2">
    <source>
        <dbReference type="SAM" id="MobiDB-lite"/>
    </source>
</evidence>
<reference evidence="3" key="1">
    <citation type="submission" date="2013-07" db="EMBL/GenBank/DDBJ databases">
        <title>The genome of Eucalyptus grandis.</title>
        <authorList>
            <person name="Schmutz J."/>
            <person name="Hayes R."/>
            <person name="Myburg A."/>
            <person name="Tuskan G."/>
            <person name="Grattapaglia D."/>
            <person name="Rokhsar D.S."/>
        </authorList>
    </citation>
    <scope>NUCLEOTIDE SEQUENCE</scope>
    <source>
        <tissue evidence="3">Leaf extractions</tissue>
    </source>
</reference>
<protein>
    <submittedName>
        <fullName evidence="3">Uncharacterized protein</fullName>
    </submittedName>
</protein>
<sequence>MRSPPPSSSRKEPKPTSGKREEEEEEEEEEDEEETILVALIEHRTKEVDHLRHRVSYYTSQLHEAQKRLHDSKGKLALLRSKHSAAAAAAPSSSSSVAVFTNNGTAANVKTERRSTSPIGTSSGSKPSSRSNAPPPPPPTPTPSILHQSPSARPVKEEKPRARPSPRDSEAIQDRGGTRRKLEHKEHRELIPLIRSASSPFTIRCQTSSQVPSQHKRKLRSLALCPAQELLFATSALDGVVNLWQIQANG</sequence>
<dbReference type="EMBL" id="KK198763">
    <property type="protein sequence ID" value="KCW46144.1"/>
    <property type="molecule type" value="Genomic_DNA"/>
</dbReference>
<dbReference type="OMA" id="VLHATWH"/>
<feature type="region of interest" description="Disordered" evidence="2">
    <location>
        <begin position="108"/>
        <end position="185"/>
    </location>
</feature>
<feature type="compositionally biased region" description="Basic and acidic residues" evidence="2">
    <location>
        <begin position="9"/>
        <end position="21"/>
    </location>
</feature>
<dbReference type="InterPro" id="IPR001680">
    <property type="entry name" value="WD40_rpt"/>
</dbReference>
<dbReference type="PROSITE" id="PS50294">
    <property type="entry name" value="WD_REPEATS_REGION"/>
    <property type="match status" value="1"/>
</dbReference>
<feature type="compositionally biased region" description="Acidic residues" evidence="2">
    <location>
        <begin position="22"/>
        <end position="34"/>
    </location>
</feature>
<organism evidence="3">
    <name type="scientific">Eucalyptus grandis</name>
    <name type="common">Flooded gum</name>
    <dbReference type="NCBI Taxonomy" id="71139"/>
    <lineage>
        <taxon>Eukaryota</taxon>
        <taxon>Viridiplantae</taxon>
        <taxon>Streptophyta</taxon>
        <taxon>Embryophyta</taxon>
        <taxon>Tracheophyta</taxon>
        <taxon>Spermatophyta</taxon>
        <taxon>Magnoliopsida</taxon>
        <taxon>eudicotyledons</taxon>
        <taxon>Gunneridae</taxon>
        <taxon>Pentapetalae</taxon>
        <taxon>rosids</taxon>
        <taxon>malvids</taxon>
        <taxon>Myrtales</taxon>
        <taxon>Myrtaceae</taxon>
        <taxon>Myrtoideae</taxon>
        <taxon>Eucalypteae</taxon>
        <taxon>Eucalyptus</taxon>
    </lineage>
</organism>
<dbReference type="PROSITE" id="PS50082">
    <property type="entry name" value="WD_REPEATS_2"/>
    <property type="match status" value="1"/>
</dbReference>
<keyword evidence="1" id="KW-0853">WD repeat</keyword>
<evidence type="ECO:0000313" key="3">
    <source>
        <dbReference type="EMBL" id="KCW46144.1"/>
    </source>
</evidence>
<gene>
    <name evidence="3" type="ORF">EUGRSUZ_K000651</name>
</gene>
<name>A0A058ZXF5_EUCGR</name>
<feature type="repeat" description="WD" evidence="1">
    <location>
        <begin position="212"/>
        <end position="250"/>
    </location>
</feature>
<dbReference type="EMBL" id="KK198763">
    <property type="protein sequence ID" value="KCW46145.1"/>
    <property type="molecule type" value="Genomic_DNA"/>
</dbReference>
<evidence type="ECO:0000256" key="1">
    <source>
        <dbReference type="PROSITE-ProRule" id="PRU00221"/>
    </source>
</evidence>
<accession>A0A058ZXF5</accession>
<feature type="region of interest" description="Disordered" evidence="2">
    <location>
        <begin position="1"/>
        <end position="34"/>
    </location>
</feature>